<evidence type="ECO:0000259" key="8">
    <source>
        <dbReference type="Pfam" id="PF02771"/>
    </source>
</evidence>
<dbReference type="RefSeq" id="WP_050053311.1">
    <property type="nucleotide sequence ID" value="NZ_CAQI01000025.1"/>
</dbReference>
<dbReference type="InterPro" id="IPR036250">
    <property type="entry name" value="AcylCo_DH-like_C"/>
</dbReference>
<dbReference type="AlphaFoldDB" id="A0A024GWT6"/>
<dbReference type="GO" id="GO:0046359">
    <property type="term" value="P:butyrate catabolic process"/>
    <property type="evidence" value="ECO:0007669"/>
    <property type="project" value="TreeGrafter"/>
</dbReference>
<dbReference type="EMBL" id="CAQI01000025">
    <property type="protein sequence ID" value="CCQ44228.1"/>
    <property type="molecule type" value="Genomic_DNA"/>
</dbReference>
<feature type="domain" description="Acyl-CoA oxidase/dehydrogenase middle" evidence="7">
    <location>
        <begin position="122"/>
        <end position="212"/>
    </location>
</feature>
<dbReference type="Pfam" id="PF00441">
    <property type="entry name" value="Acyl-CoA_dh_1"/>
    <property type="match status" value="1"/>
</dbReference>
<dbReference type="InterPro" id="IPR013786">
    <property type="entry name" value="AcylCoA_DH/ox_N"/>
</dbReference>
<dbReference type="STRING" id="861266.ARTSIC4J27_152"/>
<evidence type="ECO:0000259" key="6">
    <source>
        <dbReference type="Pfam" id="PF00441"/>
    </source>
</evidence>
<feature type="domain" description="Acyl-CoA dehydrogenase/oxidase N-terminal" evidence="8">
    <location>
        <begin position="5"/>
        <end position="117"/>
    </location>
</feature>
<protein>
    <submittedName>
        <fullName evidence="9">Acyl-CoA dehydrogenase, N-terminal domain protein</fullName>
    </submittedName>
</protein>
<dbReference type="InterPro" id="IPR009100">
    <property type="entry name" value="AcylCoA_DH/oxidase_NM_dom_sf"/>
</dbReference>
<evidence type="ECO:0000313" key="9">
    <source>
        <dbReference type="EMBL" id="CCQ44228.1"/>
    </source>
</evidence>
<feature type="domain" description="Acyl-CoA dehydrogenase/oxidase C-terminal" evidence="6">
    <location>
        <begin position="224"/>
        <end position="370"/>
    </location>
</feature>
<dbReference type="OrthoDB" id="2769798at2"/>
<dbReference type="SUPFAM" id="SSF47203">
    <property type="entry name" value="Acyl-CoA dehydrogenase C-terminal domain-like"/>
    <property type="match status" value="1"/>
</dbReference>
<dbReference type="Pfam" id="PF02770">
    <property type="entry name" value="Acyl-CoA_dh_M"/>
    <property type="match status" value="1"/>
</dbReference>
<name>A0A024GWT6_9MICC</name>
<sequence>MFGLSQEQVKLIDTSRTLALDEFKPKAMQWHRTKEYPAANIAILREAGLLGLCAPKAFGGGGRSEFDALLVLDAVGSVCPTTAAAMNVFDVGPLSIITKHGSPAQQEKYIPRMLSGELRLSIALTEPDAGSELTGLKTSGQIDGSDVVLNGGKIFSAGANAADVFLVYVRFGPKLSDVGAVIVEKDSPGLVVGPTRTFMSGSTWAELRFENCRVPAANILPLENGFKDLIFTYNMERLGAVAKCLGIAECARTHAQEYVVNRHQFGGPLWDQQGLRWKFADMELRIESARLLMMKAASNAVDGNPSRIDSSMAKLAASEAASFVCDEAIQVCGGTGFDEESGLPWLYGIARSYRIAGGASELHRNMIAKDQLASSWTFNHQR</sequence>
<dbReference type="Gene3D" id="1.20.140.10">
    <property type="entry name" value="Butyryl-CoA Dehydrogenase, subunit A, domain 3"/>
    <property type="match status" value="1"/>
</dbReference>
<dbReference type="InterPro" id="IPR009075">
    <property type="entry name" value="AcylCo_DH/oxidase_C"/>
</dbReference>
<keyword evidence="4 5" id="KW-0274">FAD</keyword>
<evidence type="ECO:0000256" key="3">
    <source>
        <dbReference type="ARBA" id="ARBA00022630"/>
    </source>
</evidence>
<accession>A0A024GWT6</accession>
<dbReference type="Gene3D" id="2.40.110.10">
    <property type="entry name" value="Butyryl-CoA Dehydrogenase, subunit A, domain 2"/>
    <property type="match status" value="1"/>
</dbReference>
<dbReference type="InterPro" id="IPR046373">
    <property type="entry name" value="Acyl-CoA_Oxase/DH_mid-dom_sf"/>
</dbReference>
<keyword evidence="5" id="KW-0560">Oxidoreductase</keyword>
<evidence type="ECO:0000259" key="7">
    <source>
        <dbReference type="Pfam" id="PF02770"/>
    </source>
</evidence>
<dbReference type="InterPro" id="IPR037069">
    <property type="entry name" value="AcylCoA_DH/ox_N_sf"/>
</dbReference>
<evidence type="ECO:0000256" key="5">
    <source>
        <dbReference type="RuleBase" id="RU362125"/>
    </source>
</evidence>
<dbReference type="InterPro" id="IPR006091">
    <property type="entry name" value="Acyl-CoA_Oxase/DH_mid-dom"/>
</dbReference>
<proteinExistence type="inferred from homology"/>
<keyword evidence="10" id="KW-1185">Reference proteome</keyword>
<evidence type="ECO:0000256" key="1">
    <source>
        <dbReference type="ARBA" id="ARBA00001974"/>
    </source>
</evidence>
<organism evidence="9 10">
    <name type="scientific">Pseudarthrobacter siccitolerans</name>
    <dbReference type="NCBI Taxonomy" id="861266"/>
    <lineage>
        <taxon>Bacteria</taxon>
        <taxon>Bacillati</taxon>
        <taxon>Actinomycetota</taxon>
        <taxon>Actinomycetes</taxon>
        <taxon>Micrococcales</taxon>
        <taxon>Micrococcaceae</taxon>
        <taxon>Pseudarthrobacter</taxon>
    </lineage>
</organism>
<reference evidence="10" key="1">
    <citation type="journal article" date="2014" name="Genome Announc.">
        <title>Genome Sequence of Arthrobacter siccitolerans 4J27, a Xeroprotectant-Producing Desiccation-Tolerant Microorganism.</title>
        <authorList>
            <person name="Manzanera M."/>
            <person name="Santa-Cruz-Calvo L."/>
            <person name="Vilchez J.I."/>
            <person name="Garcia-Fontana C."/>
            <person name="Silva-Castro G.A."/>
            <person name="Calvo C."/>
            <person name="Gonzalez-Lopez J."/>
        </authorList>
    </citation>
    <scope>NUCLEOTIDE SEQUENCE [LARGE SCALE GENOMIC DNA]</scope>
    <source>
        <strain evidence="10">4J27</strain>
    </source>
</reference>
<comment type="similarity">
    <text evidence="2 5">Belongs to the acyl-CoA dehydrogenase family.</text>
</comment>
<dbReference type="SUPFAM" id="SSF56645">
    <property type="entry name" value="Acyl-CoA dehydrogenase NM domain-like"/>
    <property type="match status" value="1"/>
</dbReference>
<dbReference type="Gene3D" id="1.10.540.10">
    <property type="entry name" value="Acyl-CoA dehydrogenase/oxidase, N-terminal domain"/>
    <property type="match status" value="1"/>
</dbReference>
<dbReference type="GO" id="GO:0050660">
    <property type="term" value="F:flavin adenine dinucleotide binding"/>
    <property type="evidence" value="ECO:0007669"/>
    <property type="project" value="InterPro"/>
</dbReference>
<evidence type="ECO:0000256" key="2">
    <source>
        <dbReference type="ARBA" id="ARBA00009347"/>
    </source>
</evidence>
<comment type="cofactor">
    <cofactor evidence="1 5">
        <name>FAD</name>
        <dbReference type="ChEBI" id="CHEBI:57692"/>
    </cofactor>
</comment>
<comment type="caution">
    <text evidence="9">The sequence shown here is derived from an EMBL/GenBank/DDBJ whole genome shotgun (WGS) entry which is preliminary data.</text>
</comment>
<dbReference type="Proteomes" id="UP000035722">
    <property type="component" value="Unassembled WGS sequence"/>
</dbReference>
<evidence type="ECO:0000313" key="10">
    <source>
        <dbReference type="Proteomes" id="UP000035722"/>
    </source>
</evidence>
<keyword evidence="3 5" id="KW-0285">Flavoprotein</keyword>
<dbReference type="GO" id="GO:0033539">
    <property type="term" value="P:fatty acid beta-oxidation using acyl-CoA dehydrogenase"/>
    <property type="evidence" value="ECO:0007669"/>
    <property type="project" value="TreeGrafter"/>
</dbReference>
<gene>
    <name evidence="9" type="ORF">ARTSIC4J27_152</name>
</gene>
<evidence type="ECO:0000256" key="4">
    <source>
        <dbReference type="ARBA" id="ARBA00022827"/>
    </source>
</evidence>
<dbReference type="PANTHER" id="PTHR43884:SF12">
    <property type="entry name" value="ISOVALERYL-COA DEHYDROGENASE, MITOCHONDRIAL-RELATED"/>
    <property type="match status" value="1"/>
</dbReference>
<dbReference type="Pfam" id="PF02771">
    <property type="entry name" value="Acyl-CoA_dh_N"/>
    <property type="match status" value="1"/>
</dbReference>
<dbReference type="PANTHER" id="PTHR43884">
    <property type="entry name" value="ACYL-COA DEHYDROGENASE"/>
    <property type="match status" value="1"/>
</dbReference>
<dbReference type="GO" id="GO:0003995">
    <property type="term" value="F:acyl-CoA dehydrogenase activity"/>
    <property type="evidence" value="ECO:0007669"/>
    <property type="project" value="TreeGrafter"/>
</dbReference>